<organism evidence="2 3">
    <name type="scientific">Albula glossodonta</name>
    <name type="common">roundjaw bonefish</name>
    <dbReference type="NCBI Taxonomy" id="121402"/>
    <lineage>
        <taxon>Eukaryota</taxon>
        <taxon>Metazoa</taxon>
        <taxon>Chordata</taxon>
        <taxon>Craniata</taxon>
        <taxon>Vertebrata</taxon>
        <taxon>Euteleostomi</taxon>
        <taxon>Actinopterygii</taxon>
        <taxon>Neopterygii</taxon>
        <taxon>Teleostei</taxon>
        <taxon>Albuliformes</taxon>
        <taxon>Albulidae</taxon>
        <taxon>Albula</taxon>
    </lineage>
</organism>
<dbReference type="AlphaFoldDB" id="A0A8T2PU19"/>
<gene>
    <name evidence="2" type="ORF">JZ751_001546</name>
</gene>
<reference evidence="2" key="1">
    <citation type="thesis" date="2021" institute="BYU ScholarsArchive" country="Provo, UT, USA">
        <title>Applications of and Algorithms for Genome Assembly and Genomic Analyses with an Emphasis on Marine Teleosts.</title>
        <authorList>
            <person name="Pickett B.D."/>
        </authorList>
    </citation>
    <scope>NUCLEOTIDE SEQUENCE</scope>
    <source>
        <strain evidence="2">HI-2016</strain>
    </source>
</reference>
<evidence type="ECO:0000313" key="3">
    <source>
        <dbReference type="Proteomes" id="UP000824540"/>
    </source>
</evidence>
<dbReference type="EMBL" id="JAFBMS010000002">
    <property type="protein sequence ID" value="KAG9354833.1"/>
    <property type="molecule type" value="Genomic_DNA"/>
</dbReference>
<protein>
    <submittedName>
        <fullName evidence="2">Uncharacterized protein</fullName>
    </submittedName>
</protein>
<name>A0A8T2PU19_9TELE</name>
<evidence type="ECO:0000256" key="1">
    <source>
        <dbReference type="SAM" id="SignalP"/>
    </source>
</evidence>
<sequence>MEKFCRVLSLSIFVILIKVNDQAVLPSEHPGAGHSLALLAPGCGGRDSRTLGPDWKQN</sequence>
<evidence type="ECO:0000313" key="2">
    <source>
        <dbReference type="EMBL" id="KAG9354833.1"/>
    </source>
</evidence>
<proteinExistence type="predicted"/>
<feature type="non-terminal residue" evidence="2">
    <location>
        <position position="58"/>
    </location>
</feature>
<keyword evidence="3" id="KW-1185">Reference proteome</keyword>
<feature type="chain" id="PRO_5035847660" evidence="1">
    <location>
        <begin position="23"/>
        <end position="58"/>
    </location>
</feature>
<comment type="caution">
    <text evidence="2">The sequence shown here is derived from an EMBL/GenBank/DDBJ whole genome shotgun (WGS) entry which is preliminary data.</text>
</comment>
<dbReference type="Proteomes" id="UP000824540">
    <property type="component" value="Unassembled WGS sequence"/>
</dbReference>
<keyword evidence="1" id="KW-0732">Signal</keyword>
<accession>A0A8T2PU19</accession>
<feature type="signal peptide" evidence="1">
    <location>
        <begin position="1"/>
        <end position="22"/>
    </location>
</feature>